<keyword evidence="1" id="KW-0472">Membrane</keyword>
<accession>A0AAQ1UJJ8</accession>
<keyword evidence="1" id="KW-0812">Transmembrane</keyword>
<name>A0AAQ1UJJ8_9BACT</name>
<protein>
    <recommendedName>
        <fullName evidence="2">Transglycosylase SLT domain-containing protein</fullName>
    </recommendedName>
</protein>
<evidence type="ECO:0000313" key="4">
    <source>
        <dbReference type="Proteomes" id="UP000255283"/>
    </source>
</evidence>
<comment type="caution">
    <text evidence="3">The sequence shown here is derived from an EMBL/GenBank/DDBJ whole genome shotgun (WGS) entry which is preliminary data.</text>
</comment>
<evidence type="ECO:0000313" key="3">
    <source>
        <dbReference type="EMBL" id="SUB78836.1"/>
    </source>
</evidence>
<feature type="transmembrane region" description="Helical" evidence="1">
    <location>
        <begin position="48"/>
        <end position="66"/>
    </location>
</feature>
<feature type="domain" description="Transglycosylase SLT" evidence="2">
    <location>
        <begin position="83"/>
        <end position="178"/>
    </location>
</feature>
<sequence>MRDISLKYLTELRLQDNSFSHNTDAASNLFSLLFRFHKTFSMERITKIVLMFLFMFIVCCHSALAVEETSHADRTVDFDWGPVIEAIIKVESNGNRHAVKGQSVGAMQITPILVGECNRILNNRKSKKRFKLSDRFSIAKSKEMFLLIQSVYNPLNNVEKAIRSWNGGNNYTLKRTQHYFEKVSDAMK</sequence>
<dbReference type="Proteomes" id="UP000255283">
    <property type="component" value="Unassembled WGS sequence"/>
</dbReference>
<dbReference type="InterPro" id="IPR023346">
    <property type="entry name" value="Lysozyme-like_dom_sf"/>
</dbReference>
<dbReference type="Pfam" id="PF01464">
    <property type="entry name" value="SLT"/>
    <property type="match status" value="1"/>
</dbReference>
<dbReference type="EMBL" id="UGTJ01000001">
    <property type="protein sequence ID" value="SUB78836.1"/>
    <property type="molecule type" value="Genomic_DNA"/>
</dbReference>
<evidence type="ECO:0000256" key="1">
    <source>
        <dbReference type="SAM" id="Phobius"/>
    </source>
</evidence>
<dbReference type="CDD" id="cd00254">
    <property type="entry name" value="LT-like"/>
    <property type="match status" value="1"/>
</dbReference>
<reference evidence="3 4" key="1">
    <citation type="submission" date="2018-06" db="EMBL/GenBank/DDBJ databases">
        <authorList>
            <consortium name="Pathogen Informatics"/>
            <person name="Doyle S."/>
        </authorList>
    </citation>
    <scope>NUCLEOTIDE SEQUENCE [LARGE SCALE GENOMIC DNA]</scope>
    <source>
        <strain evidence="3 4">NCTC13063</strain>
    </source>
</reference>
<dbReference type="AlphaFoldDB" id="A0AAQ1UJJ8"/>
<evidence type="ECO:0000259" key="2">
    <source>
        <dbReference type="Pfam" id="PF01464"/>
    </source>
</evidence>
<dbReference type="Gene3D" id="1.10.530.10">
    <property type="match status" value="1"/>
</dbReference>
<dbReference type="InterPro" id="IPR008258">
    <property type="entry name" value="Transglycosylase_SLT_dom_1"/>
</dbReference>
<dbReference type="SUPFAM" id="SSF53955">
    <property type="entry name" value="Lysozyme-like"/>
    <property type="match status" value="1"/>
</dbReference>
<gene>
    <name evidence="3" type="ORF">NCTC13063_00086</name>
</gene>
<keyword evidence="1" id="KW-1133">Transmembrane helix</keyword>
<proteinExistence type="predicted"/>
<organism evidence="3 4">
    <name type="scientific">Segatella buccae</name>
    <dbReference type="NCBI Taxonomy" id="28126"/>
    <lineage>
        <taxon>Bacteria</taxon>
        <taxon>Pseudomonadati</taxon>
        <taxon>Bacteroidota</taxon>
        <taxon>Bacteroidia</taxon>
        <taxon>Bacteroidales</taxon>
        <taxon>Prevotellaceae</taxon>
        <taxon>Segatella</taxon>
    </lineage>
</organism>